<organism evidence="1">
    <name type="scientific">Rhizophora mucronata</name>
    <name type="common">Asiatic mangrove</name>
    <dbReference type="NCBI Taxonomy" id="61149"/>
    <lineage>
        <taxon>Eukaryota</taxon>
        <taxon>Viridiplantae</taxon>
        <taxon>Streptophyta</taxon>
        <taxon>Embryophyta</taxon>
        <taxon>Tracheophyta</taxon>
        <taxon>Spermatophyta</taxon>
        <taxon>Magnoliopsida</taxon>
        <taxon>eudicotyledons</taxon>
        <taxon>Gunneridae</taxon>
        <taxon>Pentapetalae</taxon>
        <taxon>rosids</taxon>
        <taxon>fabids</taxon>
        <taxon>Malpighiales</taxon>
        <taxon>Rhizophoraceae</taxon>
        <taxon>Rhizophora</taxon>
    </lineage>
</organism>
<reference evidence="1" key="1">
    <citation type="submission" date="2018-02" db="EMBL/GenBank/DDBJ databases">
        <title>Rhizophora mucronata_Transcriptome.</title>
        <authorList>
            <person name="Meera S.P."/>
            <person name="Sreeshan A."/>
            <person name="Augustine A."/>
        </authorList>
    </citation>
    <scope>NUCLEOTIDE SEQUENCE</scope>
    <source>
        <tissue evidence="1">Leaf</tissue>
    </source>
</reference>
<dbReference type="AlphaFoldDB" id="A0A2P2NJ65"/>
<sequence length="30" mass="3341">MMGSLYSYHLVLKLALLLLLSVICCGRCQV</sequence>
<protein>
    <submittedName>
        <fullName evidence="1">Uncharacterized protein</fullName>
    </submittedName>
</protein>
<accession>A0A2P2NJ65</accession>
<dbReference type="EMBL" id="GGEC01062015">
    <property type="protein sequence ID" value="MBX42499.1"/>
    <property type="molecule type" value="Transcribed_RNA"/>
</dbReference>
<name>A0A2P2NJ65_RHIMU</name>
<proteinExistence type="predicted"/>
<evidence type="ECO:0000313" key="1">
    <source>
        <dbReference type="EMBL" id="MBX42499.1"/>
    </source>
</evidence>